<protein>
    <submittedName>
        <fullName evidence="1">Uncharacterized protein</fullName>
    </submittedName>
</protein>
<sequence length="75" mass="8753">MSSTRRNLLLCLRNDGYEASLERWKIYQALPDRDAAKHRQVRVIDESGEHYLYPATFFAHIKLPRLLRKAVLAAV</sequence>
<reference evidence="1 2" key="1">
    <citation type="journal article" date="2019" name="Nat. Microbiol.">
        <title>Mediterranean grassland soil C-N compound turnover is dependent on rainfall and depth, and is mediated by genomically divergent microorganisms.</title>
        <authorList>
            <person name="Diamond S."/>
            <person name="Andeer P.F."/>
            <person name="Li Z."/>
            <person name="Crits-Christoph A."/>
            <person name="Burstein D."/>
            <person name="Anantharaman K."/>
            <person name="Lane K.R."/>
            <person name="Thomas B.C."/>
            <person name="Pan C."/>
            <person name="Northen T.R."/>
            <person name="Banfield J.F."/>
        </authorList>
    </citation>
    <scope>NUCLEOTIDE SEQUENCE [LARGE SCALE GENOMIC DNA]</scope>
    <source>
        <strain evidence="1">NP_7</strain>
    </source>
</reference>
<evidence type="ECO:0000313" key="2">
    <source>
        <dbReference type="Proteomes" id="UP000320048"/>
    </source>
</evidence>
<organism evidence="1 2">
    <name type="scientific">Candidatus Segetimicrobium genomatis</name>
    <dbReference type="NCBI Taxonomy" id="2569760"/>
    <lineage>
        <taxon>Bacteria</taxon>
        <taxon>Bacillati</taxon>
        <taxon>Candidatus Sysuimicrobiota</taxon>
        <taxon>Candidatus Sysuimicrobiia</taxon>
        <taxon>Candidatus Sysuimicrobiales</taxon>
        <taxon>Candidatus Segetimicrobiaceae</taxon>
        <taxon>Candidatus Segetimicrobium</taxon>
    </lineage>
</organism>
<dbReference type="Proteomes" id="UP000320048">
    <property type="component" value="Unassembled WGS sequence"/>
</dbReference>
<proteinExistence type="predicted"/>
<dbReference type="EMBL" id="VBAO01000019">
    <property type="protein sequence ID" value="TMI84707.1"/>
    <property type="molecule type" value="Genomic_DNA"/>
</dbReference>
<evidence type="ECO:0000313" key="1">
    <source>
        <dbReference type="EMBL" id="TMI84707.1"/>
    </source>
</evidence>
<dbReference type="AlphaFoldDB" id="A0A537JMD3"/>
<comment type="caution">
    <text evidence="1">The sequence shown here is derived from an EMBL/GenBank/DDBJ whole genome shotgun (WGS) entry which is preliminary data.</text>
</comment>
<name>A0A537JMD3_9BACT</name>
<accession>A0A537JMD3</accession>
<gene>
    <name evidence="1" type="ORF">E6H04_00740</name>
</gene>